<dbReference type="Pfam" id="PF00528">
    <property type="entry name" value="BPD_transp_1"/>
    <property type="match status" value="2"/>
</dbReference>
<feature type="transmembrane region" description="Helical" evidence="8">
    <location>
        <begin position="443"/>
        <end position="465"/>
    </location>
</feature>
<keyword evidence="3" id="KW-1003">Cell membrane</keyword>
<evidence type="ECO:0000313" key="12">
    <source>
        <dbReference type="Proteomes" id="UP000294927"/>
    </source>
</evidence>
<keyword evidence="5 8" id="KW-0812">Transmembrane</keyword>
<feature type="domain" description="ABC transmembrane type-1" evidence="10">
    <location>
        <begin position="54"/>
        <end position="237"/>
    </location>
</feature>
<dbReference type="GO" id="GO:0055085">
    <property type="term" value="P:transmembrane transport"/>
    <property type="evidence" value="ECO:0007669"/>
    <property type="project" value="InterPro"/>
</dbReference>
<keyword evidence="7 8" id="KW-0472">Membrane</keyword>
<sequence length="575" mass="60073">MERAIRPGTTLLALVPLGFLAVFFVWPVVAIMRLGFDEGGVLATLGTARVWRLVGFTVAQAAGATVVAVVAGLPVAFLLARTNLPGLGIIRVIILVPFVLPSVVVGLAFRAMLPDGGVWAIVLANAFFNVAVVARTVAGLWTHLDRRAEDAARALGASRLRTFTSVTLPALAPAIGSAAAVVFLFCATSFGVVLILGGARLRTLETEIYLRTVELLDLPGAAALSLLQVGAVVAVLSVGAVARRRRETALRLRGQAESARRPAGGEWAVVAAALGVVVLLCVPIASLVLRSLSTPDGWGLDGYRALTGVGYEGSLQISGLDAARNSLAAATDATLLAVTLGTMASVVLVTLARDGRGTTERAPSGLTSSAGPCARNGPRGRAAQEGRRRLSGGVKQRIRHRVRYVEVVDTAFMLPLGVSAVTVGFGYLITLDLLPGDLRTSPVLVPLAQALVVTPLVIRVMLPVLRSIDERLRQAAGSLGASPWRVWWEVDVPMAGRSLLTAAAFGYVVALGEFGATSFLARPDTATLPVAVARLISRPGELNNQMAYAACTLLVLVTVAVVAVVERVRVPVGEF</sequence>
<feature type="transmembrane region" description="Helical" evidence="8">
    <location>
        <begin position="546"/>
        <end position="565"/>
    </location>
</feature>
<evidence type="ECO:0000259" key="10">
    <source>
        <dbReference type="PROSITE" id="PS50928"/>
    </source>
</evidence>
<feature type="domain" description="ABC transmembrane type-1" evidence="10">
    <location>
        <begin position="323"/>
        <end position="565"/>
    </location>
</feature>
<proteinExistence type="inferred from homology"/>
<dbReference type="AlphaFoldDB" id="A0A4R7VD80"/>
<feature type="region of interest" description="Disordered" evidence="9">
    <location>
        <begin position="357"/>
        <end position="392"/>
    </location>
</feature>
<dbReference type="CDD" id="cd06261">
    <property type="entry name" value="TM_PBP2"/>
    <property type="match status" value="2"/>
</dbReference>
<dbReference type="Proteomes" id="UP000294927">
    <property type="component" value="Unassembled WGS sequence"/>
</dbReference>
<feature type="transmembrane region" description="Helical" evidence="8">
    <location>
        <begin position="333"/>
        <end position="352"/>
    </location>
</feature>
<evidence type="ECO:0000256" key="9">
    <source>
        <dbReference type="SAM" id="MobiDB-lite"/>
    </source>
</evidence>
<name>A0A4R7VD80_9PSEU</name>
<dbReference type="Gene3D" id="1.10.3720.10">
    <property type="entry name" value="MetI-like"/>
    <property type="match status" value="3"/>
</dbReference>
<evidence type="ECO:0000256" key="5">
    <source>
        <dbReference type="ARBA" id="ARBA00022692"/>
    </source>
</evidence>
<evidence type="ECO:0000256" key="4">
    <source>
        <dbReference type="ARBA" id="ARBA00022519"/>
    </source>
</evidence>
<feature type="transmembrane region" description="Helical" evidence="8">
    <location>
        <begin position="407"/>
        <end position="431"/>
    </location>
</feature>
<feature type="transmembrane region" description="Helical" evidence="8">
    <location>
        <begin position="165"/>
        <end position="198"/>
    </location>
</feature>
<keyword evidence="6 8" id="KW-1133">Transmembrane helix</keyword>
<organism evidence="11 12">
    <name type="scientific">Actinophytocola oryzae</name>
    <dbReference type="NCBI Taxonomy" id="502181"/>
    <lineage>
        <taxon>Bacteria</taxon>
        <taxon>Bacillati</taxon>
        <taxon>Actinomycetota</taxon>
        <taxon>Actinomycetes</taxon>
        <taxon>Pseudonocardiales</taxon>
        <taxon>Pseudonocardiaceae</taxon>
    </lineage>
</organism>
<evidence type="ECO:0000313" key="11">
    <source>
        <dbReference type="EMBL" id="TDV47093.1"/>
    </source>
</evidence>
<comment type="caution">
    <text evidence="11">The sequence shown here is derived from an EMBL/GenBank/DDBJ whole genome shotgun (WGS) entry which is preliminary data.</text>
</comment>
<dbReference type="PANTHER" id="PTHR43357:SF4">
    <property type="entry name" value="INNER MEMBRANE ABC TRANSPORTER PERMEASE PROTEIN YDCV"/>
    <property type="match status" value="1"/>
</dbReference>
<evidence type="ECO:0000256" key="7">
    <source>
        <dbReference type="ARBA" id="ARBA00023136"/>
    </source>
</evidence>
<protein>
    <submittedName>
        <fullName evidence="11">Thiamine transport system permease protein</fullName>
    </submittedName>
</protein>
<dbReference type="PANTHER" id="PTHR43357">
    <property type="entry name" value="INNER MEMBRANE ABC TRANSPORTER PERMEASE PROTEIN YDCV"/>
    <property type="match status" value="1"/>
</dbReference>
<gene>
    <name evidence="11" type="ORF">CLV71_110276</name>
</gene>
<feature type="transmembrane region" description="Helical" evidence="8">
    <location>
        <begin position="12"/>
        <end position="36"/>
    </location>
</feature>
<dbReference type="InterPro" id="IPR035906">
    <property type="entry name" value="MetI-like_sf"/>
</dbReference>
<evidence type="ECO:0000256" key="6">
    <source>
        <dbReference type="ARBA" id="ARBA00022989"/>
    </source>
</evidence>
<keyword evidence="12" id="KW-1185">Reference proteome</keyword>
<dbReference type="GO" id="GO:0005886">
    <property type="term" value="C:plasma membrane"/>
    <property type="evidence" value="ECO:0007669"/>
    <property type="project" value="UniProtKB-SubCell"/>
</dbReference>
<keyword evidence="2 8" id="KW-0813">Transport</keyword>
<evidence type="ECO:0000256" key="2">
    <source>
        <dbReference type="ARBA" id="ARBA00022448"/>
    </source>
</evidence>
<evidence type="ECO:0000256" key="1">
    <source>
        <dbReference type="ARBA" id="ARBA00004429"/>
    </source>
</evidence>
<accession>A0A4R7VD80</accession>
<evidence type="ECO:0000256" key="3">
    <source>
        <dbReference type="ARBA" id="ARBA00022475"/>
    </source>
</evidence>
<feature type="transmembrane region" description="Helical" evidence="8">
    <location>
        <begin position="92"/>
        <end position="113"/>
    </location>
</feature>
<keyword evidence="4" id="KW-0997">Cell inner membrane</keyword>
<dbReference type="InterPro" id="IPR000515">
    <property type="entry name" value="MetI-like"/>
</dbReference>
<dbReference type="EMBL" id="SOCP01000010">
    <property type="protein sequence ID" value="TDV47093.1"/>
    <property type="molecule type" value="Genomic_DNA"/>
</dbReference>
<comment type="similarity">
    <text evidence="8">Belongs to the binding-protein-dependent transport system permease family.</text>
</comment>
<feature type="transmembrane region" description="Helical" evidence="8">
    <location>
        <begin position="56"/>
        <end position="80"/>
    </location>
</feature>
<reference evidence="11 12" key="1">
    <citation type="submission" date="2019-03" db="EMBL/GenBank/DDBJ databases">
        <title>Genomic Encyclopedia of Archaeal and Bacterial Type Strains, Phase II (KMG-II): from individual species to whole genera.</title>
        <authorList>
            <person name="Goeker M."/>
        </authorList>
    </citation>
    <scope>NUCLEOTIDE SEQUENCE [LARGE SCALE GENOMIC DNA]</scope>
    <source>
        <strain evidence="11 12">DSM 45499</strain>
    </source>
</reference>
<dbReference type="PROSITE" id="PS50928">
    <property type="entry name" value="ABC_TM1"/>
    <property type="match status" value="2"/>
</dbReference>
<comment type="subcellular location">
    <subcellularLocation>
        <location evidence="1">Cell inner membrane</location>
        <topology evidence="1">Multi-pass membrane protein</topology>
    </subcellularLocation>
    <subcellularLocation>
        <location evidence="8">Cell membrane</location>
        <topology evidence="8">Multi-pass membrane protein</topology>
    </subcellularLocation>
</comment>
<feature type="transmembrane region" description="Helical" evidence="8">
    <location>
        <begin position="263"/>
        <end position="289"/>
    </location>
</feature>
<evidence type="ECO:0000256" key="8">
    <source>
        <dbReference type="RuleBase" id="RU363032"/>
    </source>
</evidence>
<dbReference type="SUPFAM" id="SSF161098">
    <property type="entry name" value="MetI-like"/>
    <property type="match status" value="3"/>
</dbReference>
<feature type="transmembrane region" description="Helical" evidence="8">
    <location>
        <begin position="218"/>
        <end position="242"/>
    </location>
</feature>
<feature type="transmembrane region" description="Helical" evidence="8">
    <location>
        <begin position="119"/>
        <end position="144"/>
    </location>
</feature>